<dbReference type="EMBL" id="QJTC01000009">
    <property type="protein sequence ID" value="PYE78115.1"/>
    <property type="molecule type" value="Genomic_DNA"/>
</dbReference>
<dbReference type="RefSeq" id="WP_199399835.1">
    <property type="nucleotide sequence ID" value="NZ_JAMOFZ010000009.1"/>
</dbReference>
<name>A0A318SGZ9_9BURK</name>
<organism evidence="1 2">
    <name type="scientific">Xylophilus ampelinus</name>
    <dbReference type="NCBI Taxonomy" id="54067"/>
    <lineage>
        <taxon>Bacteria</taxon>
        <taxon>Pseudomonadati</taxon>
        <taxon>Pseudomonadota</taxon>
        <taxon>Betaproteobacteria</taxon>
        <taxon>Burkholderiales</taxon>
        <taxon>Xylophilus</taxon>
    </lineage>
</organism>
<comment type="caution">
    <text evidence="1">The sequence shown here is derived from an EMBL/GenBank/DDBJ whole genome shotgun (WGS) entry which is preliminary data.</text>
</comment>
<keyword evidence="2" id="KW-1185">Reference proteome</keyword>
<gene>
    <name evidence="1" type="ORF">DFQ15_10928</name>
</gene>
<proteinExistence type="predicted"/>
<evidence type="ECO:0000313" key="1">
    <source>
        <dbReference type="EMBL" id="PYE78115.1"/>
    </source>
</evidence>
<sequence length="86" mass="9651">MSTTATLAANPFALMMEPQAVLKAMEHSDALRNLKLRRIQPLDILPIPKKDAASTAFDKEIDEASFPLWRDLISSTDPDFFPMLFS</sequence>
<evidence type="ECO:0000313" key="2">
    <source>
        <dbReference type="Proteomes" id="UP000247540"/>
    </source>
</evidence>
<accession>A0A318SGZ9</accession>
<reference evidence="1 2" key="1">
    <citation type="submission" date="2018-06" db="EMBL/GenBank/DDBJ databases">
        <title>Genomic Encyclopedia of Type Strains, Phase III (KMG-III): the genomes of soil and plant-associated and newly described type strains.</title>
        <authorList>
            <person name="Whitman W."/>
        </authorList>
    </citation>
    <scope>NUCLEOTIDE SEQUENCE [LARGE SCALE GENOMIC DNA]</scope>
    <source>
        <strain evidence="1 2">CECT 7646</strain>
    </source>
</reference>
<dbReference type="Proteomes" id="UP000247540">
    <property type="component" value="Unassembled WGS sequence"/>
</dbReference>
<protein>
    <submittedName>
        <fullName evidence="1">Uncharacterized protein</fullName>
    </submittedName>
</protein>
<dbReference type="AlphaFoldDB" id="A0A318SGZ9"/>